<keyword evidence="3" id="KW-1185">Reference proteome</keyword>
<name>A0ABN9YNZ1_9LACO</name>
<organism evidence="2 3">
    <name type="scientific">Fructobacillus cardui</name>
    <dbReference type="NCBI Taxonomy" id="2893170"/>
    <lineage>
        <taxon>Bacteria</taxon>
        <taxon>Bacillati</taxon>
        <taxon>Bacillota</taxon>
        <taxon>Bacilli</taxon>
        <taxon>Lactobacillales</taxon>
        <taxon>Lactobacillaceae</taxon>
        <taxon>Fructobacillus</taxon>
    </lineage>
</organism>
<dbReference type="Proteomes" id="UP001314200">
    <property type="component" value="Unassembled WGS sequence"/>
</dbReference>
<evidence type="ECO:0000313" key="2">
    <source>
        <dbReference type="EMBL" id="CAK1235229.1"/>
    </source>
</evidence>
<dbReference type="EMBL" id="CAUZLY010000004">
    <property type="protein sequence ID" value="CAK1235229.1"/>
    <property type="molecule type" value="Genomic_DNA"/>
</dbReference>
<evidence type="ECO:0000256" key="1">
    <source>
        <dbReference type="SAM" id="Phobius"/>
    </source>
</evidence>
<proteinExistence type="predicted"/>
<gene>
    <name evidence="2" type="ORF">R82641_BJNNKPBH_00494</name>
</gene>
<protein>
    <submittedName>
        <fullName evidence="2">Uncharacterized protein</fullName>
    </submittedName>
</protein>
<sequence>MKKFTGLDINKTVQRAATVSSYLCCCLLMGGALFMAISVTMSWVSDLVR</sequence>
<keyword evidence="1" id="KW-1133">Transmembrane helix</keyword>
<keyword evidence="1" id="KW-0812">Transmembrane</keyword>
<evidence type="ECO:0000313" key="3">
    <source>
        <dbReference type="Proteomes" id="UP001314200"/>
    </source>
</evidence>
<keyword evidence="1" id="KW-0472">Membrane</keyword>
<accession>A0ABN9YNZ1</accession>
<comment type="caution">
    <text evidence="2">The sequence shown here is derived from an EMBL/GenBank/DDBJ whole genome shotgun (WGS) entry which is preliminary data.</text>
</comment>
<feature type="transmembrane region" description="Helical" evidence="1">
    <location>
        <begin position="21"/>
        <end position="44"/>
    </location>
</feature>
<reference evidence="2 3" key="1">
    <citation type="submission" date="2023-10" db="EMBL/GenBank/DDBJ databases">
        <authorList>
            <person name="Botero Cardona J."/>
        </authorList>
    </citation>
    <scope>NUCLEOTIDE SEQUENCE [LARGE SCALE GENOMIC DNA]</scope>
    <source>
        <strain evidence="2 3">R-82641</strain>
    </source>
</reference>